<dbReference type="RefSeq" id="WP_311664770.1">
    <property type="nucleotide sequence ID" value="NZ_JAVRHT010000034.1"/>
</dbReference>
<dbReference type="Proteomes" id="UP001267426">
    <property type="component" value="Unassembled WGS sequence"/>
</dbReference>
<dbReference type="Pfam" id="PF08543">
    <property type="entry name" value="Phos_pyr_kin"/>
    <property type="match status" value="1"/>
</dbReference>
<keyword evidence="3" id="KW-0808">Transferase</keyword>
<dbReference type="GO" id="GO:0008902">
    <property type="term" value="F:hydroxymethylpyrimidine kinase activity"/>
    <property type="evidence" value="ECO:0007669"/>
    <property type="project" value="UniProtKB-EC"/>
</dbReference>
<dbReference type="EC" id="2.7.1.49" evidence="3"/>
<evidence type="ECO:0000313" key="4">
    <source>
        <dbReference type="Proteomes" id="UP001267426"/>
    </source>
</evidence>
<dbReference type="GO" id="GO:0008972">
    <property type="term" value="F:phosphomethylpyrimidine kinase activity"/>
    <property type="evidence" value="ECO:0007669"/>
    <property type="project" value="UniProtKB-EC"/>
</dbReference>
<comment type="caution">
    <text evidence="3">The sequence shown here is derived from an EMBL/GenBank/DDBJ whole genome shotgun (WGS) entry which is preliminary data.</text>
</comment>
<dbReference type="SUPFAM" id="SSF53613">
    <property type="entry name" value="Ribokinase-like"/>
    <property type="match status" value="1"/>
</dbReference>
<dbReference type="PANTHER" id="PTHR20858:SF17">
    <property type="entry name" value="HYDROXYMETHYLPYRIMIDINE_PHOSPHOMETHYLPYRIMIDINE KINASE THI20-RELATED"/>
    <property type="match status" value="1"/>
</dbReference>
<dbReference type="InterPro" id="IPR013749">
    <property type="entry name" value="PM/HMP-P_kinase-1"/>
</dbReference>
<gene>
    <name evidence="3" type="ORF">RM540_12970</name>
</gene>
<feature type="region of interest" description="Disordered" evidence="1">
    <location>
        <begin position="270"/>
        <end position="295"/>
    </location>
</feature>
<proteinExistence type="predicted"/>
<evidence type="ECO:0000259" key="2">
    <source>
        <dbReference type="Pfam" id="PF08543"/>
    </source>
</evidence>
<evidence type="ECO:0000256" key="1">
    <source>
        <dbReference type="SAM" id="MobiDB-lite"/>
    </source>
</evidence>
<evidence type="ECO:0000313" key="3">
    <source>
        <dbReference type="EMBL" id="MDT0632666.1"/>
    </source>
</evidence>
<feature type="compositionally biased region" description="Polar residues" evidence="1">
    <location>
        <begin position="281"/>
        <end position="295"/>
    </location>
</feature>
<keyword evidence="3" id="KW-0418">Kinase</keyword>
<dbReference type="EMBL" id="JAVRHT010000034">
    <property type="protein sequence ID" value="MDT0632666.1"/>
    <property type="molecule type" value="Genomic_DNA"/>
</dbReference>
<dbReference type="Gene3D" id="3.40.1190.20">
    <property type="match status" value="1"/>
</dbReference>
<keyword evidence="4" id="KW-1185">Reference proteome</keyword>
<dbReference type="EC" id="2.7.4.7" evidence="3"/>
<organism evidence="3 4">
    <name type="scientific">Rubrivirga litoralis</name>
    <dbReference type="NCBI Taxonomy" id="3075598"/>
    <lineage>
        <taxon>Bacteria</taxon>
        <taxon>Pseudomonadati</taxon>
        <taxon>Rhodothermota</taxon>
        <taxon>Rhodothermia</taxon>
        <taxon>Rhodothermales</taxon>
        <taxon>Rubricoccaceae</taxon>
        <taxon>Rubrivirga</taxon>
    </lineage>
</organism>
<protein>
    <submittedName>
        <fullName evidence="3">Bifunctional hydroxymethylpyrimidine kinase/phosphomethylpyrimidine kinase</fullName>
        <ecNumber evidence="3">2.7.1.49</ecNumber>
        <ecNumber evidence="3">2.7.4.7</ecNumber>
    </submittedName>
</protein>
<sequence>MYLRPLAVVGALYAVSERGLAADVLAARAVGAAPLPVCTSIVVASDGMVTDVTDVPVDTVQAQLEHLQATGAVEGIKVGILGGPKTVEAVCDAVVALGVPSVLDLVASGPNGETVLSARGIDAVADRLGVATLVTVSKADAELVTGGQIESLDDAQVAAQRLHNRGAQRVVIRCGSLPYRFYDAADDPGTPGGDGAPVPLAFDLYYDGDDFALYEASLIDGSAADGMSSIFAITALNEMVQGSPVEEALQAAKRASTEAARHPFDVPGRTSRINPWWASGGNASPAPSTGAENRT</sequence>
<accession>A0ABU3BTP6</accession>
<reference evidence="3 4" key="1">
    <citation type="submission" date="2023-09" db="EMBL/GenBank/DDBJ databases">
        <authorList>
            <person name="Rey-Velasco X."/>
        </authorList>
    </citation>
    <scope>NUCLEOTIDE SEQUENCE [LARGE SCALE GENOMIC DNA]</scope>
    <source>
        <strain evidence="3 4">F394</strain>
    </source>
</reference>
<feature type="domain" description="Pyridoxamine kinase/Phosphomethylpyrimidine kinase" evidence="2">
    <location>
        <begin position="19"/>
        <end position="266"/>
    </location>
</feature>
<name>A0ABU3BTP6_9BACT</name>
<dbReference type="InterPro" id="IPR029056">
    <property type="entry name" value="Ribokinase-like"/>
</dbReference>
<dbReference type="PANTHER" id="PTHR20858">
    <property type="entry name" value="PHOSPHOMETHYLPYRIMIDINE KINASE"/>
    <property type="match status" value="1"/>
</dbReference>